<proteinExistence type="predicted"/>
<sequence>MTNIEKTSGGYIALISVMIIGAVLLLIIITGAHVGTTQGINSLLFSNHTESESLISACGEQALMNLKDNPSYGGNETVSLGNGECQILAVTSQGGEVRSIQVTSAVGGARKKNLITVSQINPKLLVSSWQEVAEF</sequence>
<comment type="caution">
    <text evidence="2">The sequence shown here is derived from an EMBL/GenBank/DDBJ whole genome shotgun (WGS) entry which is preliminary data.</text>
</comment>
<organism evidence="2 3">
    <name type="scientific">Candidatus Berkelbacteria bacterium Athens1014_28</name>
    <dbReference type="NCBI Taxonomy" id="2017145"/>
    <lineage>
        <taxon>Bacteria</taxon>
        <taxon>Candidatus Berkelbacteria</taxon>
    </lineage>
</organism>
<evidence type="ECO:0000313" key="3">
    <source>
        <dbReference type="Proteomes" id="UP000316495"/>
    </source>
</evidence>
<dbReference type="AlphaFoldDB" id="A0A554LPA3"/>
<accession>A0A554LPA3</accession>
<keyword evidence="1" id="KW-1133">Transmembrane helix</keyword>
<keyword evidence="1" id="KW-0472">Membrane</keyword>
<reference evidence="2 3" key="1">
    <citation type="submission" date="2017-07" db="EMBL/GenBank/DDBJ databases">
        <title>Mechanisms for carbon and nitrogen cycling indicate functional differentiation within the Candidate Phyla Radiation.</title>
        <authorList>
            <person name="Danczak R.E."/>
            <person name="Johnston M.D."/>
            <person name="Kenah C."/>
            <person name="Slattery M."/>
            <person name="Wrighton K.C."/>
            <person name="Wilkins M.J."/>
        </authorList>
    </citation>
    <scope>NUCLEOTIDE SEQUENCE [LARGE SCALE GENOMIC DNA]</scope>
    <source>
        <strain evidence="2">Athens1014_28</strain>
    </source>
</reference>
<dbReference type="EMBL" id="VMGN01000008">
    <property type="protein sequence ID" value="TSC94697.1"/>
    <property type="molecule type" value="Genomic_DNA"/>
</dbReference>
<name>A0A554LPA3_9BACT</name>
<evidence type="ECO:0000256" key="1">
    <source>
        <dbReference type="SAM" id="Phobius"/>
    </source>
</evidence>
<feature type="transmembrane region" description="Helical" evidence="1">
    <location>
        <begin position="12"/>
        <end position="34"/>
    </location>
</feature>
<dbReference type="Proteomes" id="UP000316495">
    <property type="component" value="Unassembled WGS sequence"/>
</dbReference>
<keyword evidence="1" id="KW-0812">Transmembrane</keyword>
<gene>
    <name evidence="2" type="ORF">Athens101428_212</name>
</gene>
<evidence type="ECO:0000313" key="2">
    <source>
        <dbReference type="EMBL" id="TSC94697.1"/>
    </source>
</evidence>
<protein>
    <submittedName>
        <fullName evidence="2">Uncharacterized protein</fullName>
    </submittedName>
</protein>